<comment type="pathway">
    <text evidence="10">Cofactor biosynthesis; tetrahydrofolate biosynthesis; 2-amino-4-hydroxy-6-hydroxymethyl-7,8-dihydropteridine diphosphate from 7,8-dihydroneopterin triphosphate: step 3/4.</text>
</comment>
<evidence type="ECO:0000313" key="14">
    <source>
        <dbReference type="Proteomes" id="UP000031656"/>
    </source>
</evidence>
<dbReference type="GO" id="GO:0005524">
    <property type="term" value="F:ATP binding"/>
    <property type="evidence" value="ECO:0007669"/>
    <property type="project" value="UniProtKB-KW"/>
</dbReference>
<name>A0A067Z606_GLUOY</name>
<proteinExistence type="inferred from homology"/>
<dbReference type="InterPro" id="IPR006156">
    <property type="entry name" value="Dihydroneopterin_aldolase"/>
</dbReference>
<dbReference type="CDD" id="cd00483">
    <property type="entry name" value="HPPK"/>
    <property type="match status" value="1"/>
</dbReference>
<dbReference type="Gene3D" id="3.30.70.560">
    <property type="entry name" value="7,8-Dihydro-6-hydroxymethylpterin-pyrophosphokinase HPPK"/>
    <property type="match status" value="1"/>
</dbReference>
<dbReference type="PANTHER" id="PTHR43071">
    <property type="entry name" value="2-AMINO-4-HYDROXY-6-HYDROXYMETHYLDIHYDROPTERIDINE PYROPHOSPHOKINASE"/>
    <property type="match status" value="1"/>
</dbReference>
<dbReference type="PANTHER" id="PTHR43071:SF1">
    <property type="entry name" value="2-AMINO-4-HYDROXY-6-HYDROXYMETHYLDIHYDROPTERIDINE PYROPHOSPHOKINASE"/>
    <property type="match status" value="1"/>
</dbReference>
<keyword evidence="8 10" id="KW-0289">Folate biosynthesis</keyword>
<comment type="similarity">
    <text evidence="10">Belongs to the DHNA family.</text>
</comment>
<comment type="function">
    <text evidence="9">Catalyzes the transfer of pyrophosphate from adenosine triphosphate (ATP) to 6-hydroxymethyl-7,8-dihydropterin, an enzymatic step in folate biosynthesis pathway.</text>
</comment>
<dbReference type="Gene3D" id="3.30.1130.10">
    <property type="match status" value="1"/>
</dbReference>
<dbReference type="HOGENOM" id="CLU_023499_0_0_5"/>
<keyword evidence="6" id="KW-0418">Kinase</keyword>
<evidence type="ECO:0000256" key="3">
    <source>
        <dbReference type="ARBA" id="ARBA00009640"/>
    </source>
</evidence>
<dbReference type="InterPro" id="IPR000550">
    <property type="entry name" value="Hppk"/>
</dbReference>
<dbReference type="GO" id="GO:0004150">
    <property type="term" value="F:dihydroneopterin aldolase activity"/>
    <property type="evidence" value="ECO:0007669"/>
    <property type="project" value="UniProtKB-UniRule"/>
</dbReference>
<dbReference type="EMBL" id="CP004373">
    <property type="protein sequence ID" value="AHK71542.1"/>
    <property type="molecule type" value="Genomic_DNA"/>
</dbReference>
<dbReference type="SMART" id="SM00905">
    <property type="entry name" value="FolB"/>
    <property type="match status" value="1"/>
</dbReference>
<dbReference type="Proteomes" id="UP000031656">
    <property type="component" value="Chromosome"/>
</dbReference>
<dbReference type="Pfam" id="PF02152">
    <property type="entry name" value="FolB"/>
    <property type="match status" value="1"/>
</dbReference>
<keyword evidence="5" id="KW-0547">Nucleotide-binding</keyword>
<dbReference type="NCBIfam" id="TIGR01498">
    <property type="entry name" value="folK"/>
    <property type="match status" value="1"/>
</dbReference>
<dbReference type="CDD" id="cd00534">
    <property type="entry name" value="DHNA_DHNTPE"/>
    <property type="match status" value="1"/>
</dbReference>
<evidence type="ECO:0000256" key="11">
    <source>
        <dbReference type="SAM" id="MobiDB-lite"/>
    </source>
</evidence>
<keyword evidence="10 13" id="KW-0456">Lyase</keyword>
<feature type="region of interest" description="Disordered" evidence="11">
    <location>
        <begin position="277"/>
        <end position="299"/>
    </location>
</feature>
<dbReference type="PROSITE" id="PS00794">
    <property type="entry name" value="HPPK"/>
    <property type="match status" value="1"/>
</dbReference>
<keyword evidence="4 13" id="KW-0808">Transferase</keyword>
<evidence type="ECO:0000256" key="5">
    <source>
        <dbReference type="ARBA" id="ARBA00022741"/>
    </source>
</evidence>
<comment type="pathway">
    <text evidence="1">Cofactor biosynthesis; tetrahydrofolate biosynthesis; 2-amino-4-hydroxy-6-hydroxymethyl-7,8-dihydropteridine diphosphate from 7,8-dihydroneopterin triphosphate: step 4/4.</text>
</comment>
<dbReference type="AlphaFoldDB" id="A0A067Z606"/>
<protein>
    <recommendedName>
        <fullName evidence="10">Bifunctional folate synthesis protein</fullName>
    </recommendedName>
    <domain>
        <recommendedName>
            <fullName evidence="10">Dihydroneopterin aldolase</fullName>
            <shortName evidence="10">DHNA</shortName>
            <ecNumber evidence="10">4.1.2.25</ecNumber>
        </recommendedName>
        <alternativeName>
            <fullName evidence="10">7,8-dihydroneopterin aldolase</fullName>
        </alternativeName>
    </domain>
    <domain>
        <recommendedName>
            <fullName evidence="10">2-amino-4-hydroxy-6-hydroxymethyldihydropteridine pyrophosphokinase</fullName>
            <ecNumber evidence="10">2.7.6.3</ecNumber>
        </recommendedName>
        <alternativeName>
            <fullName evidence="10">6-hydroxymethyl-7,8-dihydropterin pyrophosphokinase</fullName>
            <shortName evidence="10">PPPK</shortName>
        </alternativeName>
        <alternativeName>
            <fullName evidence="10">7,8-dihydro-6-hydroxymethylpterin pyrophosphokinase</fullName>
            <shortName evidence="10">HPPK</shortName>
        </alternativeName>
    </domain>
</protein>
<evidence type="ECO:0000256" key="7">
    <source>
        <dbReference type="ARBA" id="ARBA00022840"/>
    </source>
</evidence>
<dbReference type="EC" id="4.1.2.25" evidence="10"/>
<feature type="domain" description="7,8-dihydro-6-hydroxymethylpterin-pyrophosphokinase" evidence="12">
    <location>
        <begin position="212"/>
        <end position="223"/>
    </location>
</feature>
<dbReference type="InterPro" id="IPR006157">
    <property type="entry name" value="FolB_dom"/>
</dbReference>
<evidence type="ECO:0000256" key="10">
    <source>
        <dbReference type="RuleBase" id="RU362079"/>
    </source>
</evidence>
<evidence type="ECO:0000313" key="13">
    <source>
        <dbReference type="EMBL" id="AHK71542.1"/>
    </source>
</evidence>
<dbReference type="KEGG" id="goy:GLS_c16640"/>
<comment type="catalytic activity">
    <reaction evidence="10">
        <text>7,8-dihydroneopterin = 6-hydroxymethyl-7,8-dihydropterin + glycolaldehyde</text>
        <dbReference type="Rhea" id="RHEA:10540"/>
        <dbReference type="ChEBI" id="CHEBI:17001"/>
        <dbReference type="ChEBI" id="CHEBI:17071"/>
        <dbReference type="ChEBI" id="CHEBI:44841"/>
        <dbReference type="EC" id="4.1.2.25"/>
    </reaction>
</comment>
<gene>
    <name evidence="13" type="primary">sulD</name>
    <name evidence="13" type="ORF">GLS_c16640</name>
</gene>
<comment type="function">
    <text evidence="10">Catalyzes the conversion of 7,8-dihydroneopterin to 6-hydroxymethyl-7,8-dihydropterin.</text>
</comment>
<evidence type="ECO:0000256" key="6">
    <source>
        <dbReference type="ARBA" id="ARBA00022777"/>
    </source>
</evidence>
<dbReference type="GeneID" id="56905883"/>
<dbReference type="GO" id="GO:0003848">
    <property type="term" value="F:2-amino-4-hydroxy-6-hydroxymethyldihydropteridine diphosphokinase activity"/>
    <property type="evidence" value="ECO:0007669"/>
    <property type="project" value="UniProtKB-EC"/>
</dbReference>
<keyword evidence="7" id="KW-0067">ATP-binding</keyword>
<evidence type="ECO:0000256" key="9">
    <source>
        <dbReference type="ARBA" id="ARBA00029409"/>
    </source>
</evidence>
<dbReference type="EC" id="2.7.6.3" evidence="10"/>
<comment type="similarity">
    <text evidence="3">In the N-terminal section; belongs to the DHNA family.</text>
</comment>
<dbReference type="GO" id="GO:0046654">
    <property type="term" value="P:tetrahydrofolate biosynthetic process"/>
    <property type="evidence" value="ECO:0007669"/>
    <property type="project" value="UniProtKB-UniRule"/>
</dbReference>
<evidence type="ECO:0000256" key="8">
    <source>
        <dbReference type="ARBA" id="ARBA00022909"/>
    </source>
</evidence>
<dbReference type="RefSeq" id="WP_041111883.1">
    <property type="nucleotide sequence ID" value="NZ_CP004373.1"/>
</dbReference>
<dbReference type="Pfam" id="PF01288">
    <property type="entry name" value="HPPK"/>
    <property type="match status" value="1"/>
</dbReference>
<evidence type="ECO:0000256" key="4">
    <source>
        <dbReference type="ARBA" id="ARBA00022679"/>
    </source>
</evidence>
<dbReference type="SUPFAM" id="SSF55620">
    <property type="entry name" value="Tetrahydrobiopterin biosynthesis enzymes-like"/>
    <property type="match status" value="1"/>
</dbReference>
<dbReference type="NCBIfam" id="TIGR00525">
    <property type="entry name" value="folB"/>
    <property type="match status" value="1"/>
</dbReference>
<comment type="similarity">
    <text evidence="2">Belongs to the HPPK family.</text>
</comment>
<accession>A0A067Z606</accession>
<dbReference type="InterPro" id="IPR043133">
    <property type="entry name" value="GTP-CH-I_C/QueF"/>
</dbReference>
<organism evidence="13 14">
    <name type="scientific">Gluconobacter oxydans DSM 3504</name>
    <dbReference type="NCBI Taxonomy" id="1288313"/>
    <lineage>
        <taxon>Bacteria</taxon>
        <taxon>Pseudomonadati</taxon>
        <taxon>Pseudomonadota</taxon>
        <taxon>Alphaproteobacteria</taxon>
        <taxon>Acetobacterales</taxon>
        <taxon>Acetobacteraceae</taxon>
        <taxon>Gluconobacter</taxon>
    </lineage>
</organism>
<dbReference type="SUPFAM" id="SSF55083">
    <property type="entry name" value="6-hydroxymethyl-7,8-dihydropterin pyrophosphokinase, HPPK"/>
    <property type="match status" value="1"/>
</dbReference>
<evidence type="ECO:0000256" key="1">
    <source>
        <dbReference type="ARBA" id="ARBA00005051"/>
    </source>
</evidence>
<evidence type="ECO:0000259" key="12">
    <source>
        <dbReference type="PROSITE" id="PS00794"/>
    </source>
</evidence>
<dbReference type="GO" id="GO:0016301">
    <property type="term" value="F:kinase activity"/>
    <property type="evidence" value="ECO:0007669"/>
    <property type="project" value="UniProtKB-KW"/>
</dbReference>
<reference evidence="13 14" key="1">
    <citation type="journal article" date="2015" name="Appl. Microbiol. Biotechnol.">
        <title>The consequence of an additional NADH dehydrogenase paralog on the growth of Gluconobacter oxydans DSM3504.</title>
        <authorList>
            <person name="Kostner D."/>
            <person name="Luchterhand B."/>
            <person name="Junker A."/>
            <person name="Volland S."/>
            <person name="Daniel R."/>
            <person name="Buchs J."/>
            <person name="Liebl W."/>
            <person name="Ehrenreich A."/>
        </authorList>
    </citation>
    <scope>NUCLEOTIDE SEQUENCE [LARGE SCALE GENOMIC DNA]</scope>
    <source>
        <strain evidence="13">DSM 3504</strain>
    </source>
</reference>
<dbReference type="InterPro" id="IPR035907">
    <property type="entry name" value="Hppk_sf"/>
</dbReference>
<sequence>MIVPVLTSVFVRDLCLFGYHGVLPEETRIGQRFVVDIEIRADLSGAIAGDDYQQAVCYGTLCDIASAIVTGPPLQLIETVAGRIAETVLAKLERVEWVRVEVRKPSAPVPYAVSGTAVSVEQARVHEVAFSLGSNLGEREAVLAAAVDRLSLLDGLEIADVSSLYDSAPWGGVEQPAFVNICATGRTTLEPHALLRVCKAIEADLGRVPGVRWGARAVDIDILYYGERDVRDRVLTLPHACLFERAFVLEPLAEIDPDHVIGGRRVRDALAVLPRSPGDVTRRAPDGTGRWGIKEPEPA</sequence>
<dbReference type="GO" id="GO:0046656">
    <property type="term" value="P:folic acid biosynthetic process"/>
    <property type="evidence" value="ECO:0007669"/>
    <property type="project" value="UniProtKB-UniRule"/>
</dbReference>
<evidence type="ECO:0000256" key="2">
    <source>
        <dbReference type="ARBA" id="ARBA00005810"/>
    </source>
</evidence>
<dbReference type="UniPathway" id="UPA00077">
    <property type="reaction ID" value="UER00154"/>
</dbReference>
<dbReference type="NCBIfam" id="TIGR00526">
    <property type="entry name" value="folB_dom"/>
    <property type="match status" value="1"/>
</dbReference>